<dbReference type="GO" id="GO:0016740">
    <property type="term" value="F:transferase activity"/>
    <property type="evidence" value="ECO:0007669"/>
    <property type="project" value="UniProtKB-KW"/>
</dbReference>
<dbReference type="SUPFAM" id="SSF55729">
    <property type="entry name" value="Acyl-CoA N-acyltransferases (Nat)"/>
    <property type="match status" value="1"/>
</dbReference>
<evidence type="ECO:0000313" key="2">
    <source>
        <dbReference type="Proteomes" id="UP000254266"/>
    </source>
</evidence>
<organism evidence="1 2">
    <name type="scientific">endosymbiont of Galathealinum brachiosum</name>
    <dbReference type="NCBI Taxonomy" id="2200906"/>
    <lineage>
        <taxon>Bacteria</taxon>
        <taxon>Pseudomonadati</taxon>
        <taxon>Pseudomonadota</taxon>
        <taxon>Gammaproteobacteria</taxon>
        <taxon>sulfur-oxidizing symbionts</taxon>
    </lineage>
</organism>
<keyword evidence="2" id="KW-1185">Reference proteome</keyword>
<name>A0A370D9H1_9GAMM</name>
<dbReference type="InterPro" id="IPR016181">
    <property type="entry name" value="Acyl_CoA_acyltransferase"/>
</dbReference>
<dbReference type="Pfam" id="PF13527">
    <property type="entry name" value="Acetyltransf_9"/>
    <property type="match status" value="1"/>
</dbReference>
<dbReference type="AlphaFoldDB" id="A0A370D9H1"/>
<dbReference type="Proteomes" id="UP000254266">
    <property type="component" value="Unassembled WGS sequence"/>
</dbReference>
<comment type="caution">
    <text evidence="1">The sequence shown here is derived from an EMBL/GenBank/DDBJ whole genome shotgun (WGS) entry which is preliminary data.</text>
</comment>
<evidence type="ECO:0000313" key="1">
    <source>
        <dbReference type="EMBL" id="RDH81543.1"/>
    </source>
</evidence>
<protein>
    <submittedName>
        <fullName evidence="1">GNAT family N-acetyltransferase</fullName>
    </submittedName>
</protein>
<proteinExistence type="predicted"/>
<accession>A0A370D9H1</accession>
<dbReference type="Gene3D" id="3.40.630.30">
    <property type="match status" value="1"/>
</dbReference>
<dbReference type="EMBL" id="QFXC01000013">
    <property type="protein sequence ID" value="RDH81543.1"/>
    <property type="molecule type" value="Genomic_DNA"/>
</dbReference>
<reference evidence="1 2" key="1">
    <citation type="journal article" date="2018" name="ISME J.">
        <title>Endosymbiont genomes yield clues of tubeworm success.</title>
        <authorList>
            <person name="Li Y."/>
            <person name="Liles M.R."/>
            <person name="Halanych K.M."/>
        </authorList>
    </citation>
    <scope>NUCLEOTIDE SEQUENCE [LARGE SCALE GENOMIC DNA]</scope>
    <source>
        <strain evidence="1">A1464</strain>
    </source>
</reference>
<gene>
    <name evidence="1" type="ORF">DIZ80_15820</name>
</gene>
<sequence length="261" mass="30556">MFEKILITDKLELKKHKKEIIKLFHKSFNAELDEKLWEWAYIENPCGDPVVSLYYHEGALVGHYAVIPVRLKYNGTGILAALSMTTMVDVSYRRHGLFIEQANVVYEEAKKLNYSLVYGFPNMNSAPGFKKRLGWTIDTQGCVVELTSDKLPRESSKKSKNQIEFSLDDELMLNWRLSKPGMKYIKDGNVIYKEFENEHDLIFHDNYFDSLDKNRKYNLYVSDCNDYDNEKSFDYAFGYKIFDEHMSGCNFKVDLIMSDVF</sequence>